<dbReference type="PROSITE" id="PS00233">
    <property type="entry name" value="CHIT_BIND_RR_1"/>
    <property type="match status" value="1"/>
</dbReference>
<dbReference type="InterPro" id="IPR031311">
    <property type="entry name" value="CHIT_BIND_RR_consensus"/>
</dbReference>
<dbReference type="GO" id="GO:0005615">
    <property type="term" value="C:extracellular space"/>
    <property type="evidence" value="ECO:0007669"/>
    <property type="project" value="TreeGrafter"/>
</dbReference>
<dbReference type="GO" id="GO:0031012">
    <property type="term" value="C:extracellular matrix"/>
    <property type="evidence" value="ECO:0007669"/>
    <property type="project" value="TreeGrafter"/>
</dbReference>
<gene>
    <name evidence="6" type="primary">LOC112058195</name>
</gene>
<proteinExistence type="predicted"/>
<keyword evidence="5" id="KW-1185">Reference proteome</keyword>
<accession>A0A6J1PA00</accession>
<evidence type="ECO:0000256" key="4">
    <source>
        <dbReference type="SAM" id="SignalP"/>
    </source>
</evidence>
<dbReference type="RefSeq" id="XP_023954672.2">
    <property type="nucleotide sequence ID" value="XM_024098904.2"/>
</dbReference>
<evidence type="ECO:0000313" key="5">
    <source>
        <dbReference type="Proteomes" id="UP001652582"/>
    </source>
</evidence>
<dbReference type="KEGG" id="bany:112058195"/>
<evidence type="ECO:0000256" key="1">
    <source>
        <dbReference type="ARBA" id="ARBA00022460"/>
    </source>
</evidence>
<name>A0A6J1PA00_BICAN</name>
<sequence>MKSILLVVVAFLSNALAYHDPDLNYHLSQVQNIQGCGDAGYSYPAPAVQLSADVKAPLIQSAISSSAYKSSGGYEQNVLFQAAAPKLTYQAPATGYLPQPAPTYLPQPAVSYLPQQSVTYQAPQTFGATGYSSQSGQHGYATTAGLSTASTTRTVIPQSHYAQAPIIAKVTAAPLQAKFALAPPRLYSSQNVLSQQSLYTSGSSAKASLNTYSSSGGPVVSQVYAAPSTGYATSSALKWQPQAQLAVPAYSSASYNQASVANIAAVAPVASQYTTSTVSHVAPVSQYTAPVVNYAAPVVSQYSAPSVSSARLVQYSAPVAQKAVSVATQYAAPTVTQYAAPVAQYSVPAVSQQTAHSVQYSAPVAQYSVPAVSHNVQYSAPVVQSTVSHVAAPTVAVAPVARVTTGSHVKNVHTEFLENYDAHPRYAFEYHVNDPHTGDIKQQKEQRDGDVVKGQYSLVEPDGSVRTVDYIADWETGFHANVHNSKDNQH</sequence>
<keyword evidence="1 3" id="KW-0193">Cuticle</keyword>
<dbReference type="GO" id="GO:0042302">
    <property type="term" value="F:structural constituent of cuticle"/>
    <property type="evidence" value="ECO:0007669"/>
    <property type="project" value="UniProtKB-UniRule"/>
</dbReference>
<dbReference type="Proteomes" id="UP001652582">
    <property type="component" value="Chromosome 7"/>
</dbReference>
<dbReference type="PROSITE" id="PS51155">
    <property type="entry name" value="CHIT_BIND_RR_2"/>
    <property type="match status" value="1"/>
</dbReference>
<evidence type="ECO:0000313" key="6">
    <source>
        <dbReference type="RefSeq" id="XP_023954672.2"/>
    </source>
</evidence>
<dbReference type="InterPro" id="IPR051217">
    <property type="entry name" value="Insect_Cuticle_Struc_Prot"/>
</dbReference>
<evidence type="ECO:0000256" key="2">
    <source>
        <dbReference type="ARBA" id="ARBA00022729"/>
    </source>
</evidence>
<protein>
    <submittedName>
        <fullName evidence="6">Mucin-5AC</fullName>
    </submittedName>
</protein>
<reference evidence="6" key="1">
    <citation type="submission" date="2025-08" db="UniProtKB">
        <authorList>
            <consortium name="RefSeq"/>
        </authorList>
    </citation>
    <scope>IDENTIFICATION</scope>
</reference>
<dbReference type="Pfam" id="PF00379">
    <property type="entry name" value="Chitin_bind_4"/>
    <property type="match status" value="1"/>
</dbReference>
<feature type="signal peptide" evidence="4">
    <location>
        <begin position="1"/>
        <end position="17"/>
    </location>
</feature>
<dbReference type="AlphaFoldDB" id="A0A6J1PA00"/>
<dbReference type="GeneID" id="112058195"/>
<feature type="chain" id="PRO_5046808861" evidence="4">
    <location>
        <begin position="18"/>
        <end position="490"/>
    </location>
</feature>
<dbReference type="PRINTS" id="PR00947">
    <property type="entry name" value="CUTICLE"/>
</dbReference>
<keyword evidence="2 4" id="KW-0732">Signal</keyword>
<dbReference type="PANTHER" id="PTHR12236">
    <property type="entry name" value="STRUCTURAL CONTITUENT OF CUTICLE"/>
    <property type="match status" value="1"/>
</dbReference>
<dbReference type="InterPro" id="IPR000618">
    <property type="entry name" value="Insect_cuticle"/>
</dbReference>
<dbReference type="PANTHER" id="PTHR12236:SF95">
    <property type="entry name" value="CUTICULAR PROTEIN 76BD, ISOFORM C-RELATED"/>
    <property type="match status" value="1"/>
</dbReference>
<dbReference type="OrthoDB" id="7394989at2759"/>
<organism evidence="5 6">
    <name type="scientific">Bicyclus anynana</name>
    <name type="common">Squinting bush brown butterfly</name>
    <dbReference type="NCBI Taxonomy" id="110368"/>
    <lineage>
        <taxon>Eukaryota</taxon>
        <taxon>Metazoa</taxon>
        <taxon>Ecdysozoa</taxon>
        <taxon>Arthropoda</taxon>
        <taxon>Hexapoda</taxon>
        <taxon>Insecta</taxon>
        <taxon>Pterygota</taxon>
        <taxon>Neoptera</taxon>
        <taxon>Endopterygota</taxon>
        <taxon>Lepidoptera</taxon>
        <taxon>Glossata</taxon>
        <taxon>Ditrysia</taxon>
        <taxon>Papilionoidea</taxon>
        <taxon>Nymphalidae</taxon>
        <taxon>Satyrinae</taxon>
        <taxon>Satyrini</taxon>
        <taxon>Mycalesina</taxon>
        <taxon>Bicyclus</taxon>
    </lineage>
</organism>
<evidence type="ECO:0000256" key="3">
    <source>
        <dbReference type="PROSITE-ProRule" id="PRU00497"/>
    </source>
</evidence>